<keyword evidence="3" id="KW-1185">Reference proteome</keyword>
<evidence type="ECO:0000256" key="1">
    <source>
        <dbReference type="ARBA" id="ARBA00010617"/>
    </source>
</evidence>
<dbReference type="InterPro" id="IPR036396">
    <property type="entry name" value="Cyt_P450_sf"/>
</dbReference>
<comment type="caution">
    <text evidence="2">The sequence shown here is derived from an EMBL/GenBank/DDBJ whole genome shotgun (WGS) entry which is preliminary data.</text>
</comment>
<dbReference type="PANTHER" id="PTHR46696:SF1">
    <property type="entry name" value="CYTOCHROME P450 YJIB-RELATED"/>
    <property type="match status" value="1"/>
</dbReference>
<dbReference type="InterPro" id="IPR002397">
    <property type="entry name" value="Cyt_P450_B"/>
</dbReference>
<dbReference type="Gene3D" id="1.10.630.10">
    <property type="entry name" value="Cytochrome P450"/>
    <property type="match status" value="1"/>
</dbReference>
<organism evidence="2 3">
    <name type="scientific">Amycolatopsis pigmentata</name>
    <dbReference type="NCBI Taxonomy" id="450801"/>
    <lineage>
        <taxon>Bacteria</taxon>
        <taxon>Bacillati</taxon>
        <taxon>Actinomycetota</taxon>
        <taxon>Actinomycetes</taxon>
        <taxon>Pseudonocardiales</taxon>
        <taxon>Pseudonocardiaceae</taxon>
        <taxon>Amycolatopsis</taxon>
    </lineage>
</organism>
<dbReference type="PANTHER" id="PTHR46696">
    <property type="entry name" value="P450, PUTATIVE (EUROFUNG)-RELATED"/>
    <property type="match status" value="1"/>
</dbReference>
<gene>
    <name evidence="2" type="ORF">ACFSXZ_31910</name>
</gene>
<sequence length="406" mass="44550">MVPPSRSLEDFTDLVSLAEVNQRDDPQTYARLRGRWGEVAPVELVPGIPVWLVMGYQEIIQVSRDERLFSRDSRHWRYLGKLQGSGSPLALMMTPQEHSHFADGEKHRRLRAPLDDGLEGLDEHRTSRATQAICLGLIAKFADRREADLVTEYAALVPMLAVASWFGIGTDDAGRLMEAMASLFVPGQDPRPGMEIMQQILSGLILAHQEDPVDDLTTALLRHPNYHDASEVTQAIVQLLAAGQEATVAWIAQTLRLILADSHLGGRLRGGRLGVEEALDEVLWRRPPAANIANRYALADCEIAGTRIRKGDALAVSYAAANTDPRVHGDDPWLEIGNRAHLAWGAGPHVCPAQRPSRTIVRIAVETVLTRLHDLRLAVPAEEISTAPSISTVCPAGLPVRFTGFS</sequence>
<dbReference type="RefSeq" id="WP_378269262.1">
    <property type="nucleotide sequence ID" value="NZ_JBHUKR010000021.1"/>
</dbReference>
<proteinExistence type="inferred from homology"/>
<evidence type="ECO:0000313" key="2">
    <source>
        <dbReference type="EMBL" id="MFD2420946.1"/>
    </source>
</evidence>
<dbReference type="Proteomes" id="UP001597417">
    <property type="component" value="Unassembled WGS sequence"/>
</dbReference>
<accession>A0ABW5G1D5</accession>
<reference evidence="3" key="1">
    <citation type="journal article" date="2019" name="Int. J. Syst. Evol. Microbiol.">
        <title>The Global Catalogue of Microorganisms (GCM) 10K type strain sequencing project: providing services to taxonomists for standard genome sequencing and annotation.</title>
        <authorList>
            <consortium name="The Broad Institute Genomics Platform"/>
            <consortium name="The Broad Institute Genome Sequencing Center for Infectious Disease"/>
            <person name="Wu L."/>
            <person name="Ma J."/>
        </authorList>
    </citation>
    <scope>NUCLEOTIDE SEQUENCE [LARGE SCALE GENOMIC DNA]</scope>
    <source>
        <strain evidence="3">CGMCC 4.7645</strain>
    </source>
</reference>
<dbReference type="SUPFAM" id="SSF48264">
    <property type="entry name" value="Cytochrome P450"/>
    <property type="match status" value="1"/>
</dbReference>
<comment type="similarity">
    <text evidence="1">Belongs to the cytochrome P450 family.</text>
</comment>
<protein>
    <submittedName>
        <fullName evidence="2">Cytochrome P450</fullName>
    </submittedName>
</protein>
<name>A0ABW5G1D5_9PSEU</name>
<dbReference type="PRINTS" id="PR00359">
    <property type="entry name" value="BP450"/>
</dbReference>
<dbReference type="EMBL" id="JBHUKR010000021">
    <property type="protein sequence ID" value="MFD2420946.1"/>
    <property type="molecule type" value="Genomic_DNA"/>
</dbReference>
<evidence type="ECO:0000313" key="3">
    <source>
        <dbReference type="Proteomes" id="UP001597417"/>
    </source>
</evidence>